<feature type="compositionally biased region" description="Polar residues" evidence="1">
    <location>
        <begin position="553"/>
        <end position="564"/>
    </location>
</feature>
<dbReference type="OrthoDB" id="9992527at2759"/>
<dbReference type="PANTHER" id="PTHR24359:SF1">
    <property type="entry name" value="INHIBITOR OF NUCLEAR FACTOR KAPPA-B KINASE EPSILON SUBUNIT HOMOLOG 1-RELATED"/>
    <property type="match status" value="1"/>
</dbReference>
<gene>
    <name evidence="3" type="ORF">BDV96DRAFT_644363</name>
</gene>
<dbReference type="GO" id="GO:0004674">
    <property type="term" value="F:protein serine/threonine kinase activity"/>
    <property type="evidence" value="ECO:0007669"/>
    <property type="project" value="TreeGrafter"/>
</dbReference>
<evidence type="ECO:0000313" key="4">
    <source>
        <dbReference type="Proteomes" id="UP000799770"/>
    </source>
</evidence>
<name>A0A6A5ZI58_9PLEO</name>
<keyword evidence="3" id="KW-0418">Kinase</keyword>
<protein>
    <submittedName>
        <fullName evidence="3">Kinase-like domain-containing protein</fullName>
    </submittedName>
</protein>
<feature type="domain" description="Protein kinase" evidence="2">
    <location>
        <begin position="163"/>
        <end position="498"/>
    </location>
</feature>
<dbReference type="PROSITE" id="PS50011">
    <property type="entry name" value="PROTEIN_KINASE_DOM"/>
    <property type="match status" value="1"/>
</dbReference>
<proteinExistence type="predicted"/>
<dbReference type="PANTHER" id="PTHR24359">
    <property type="entry name" value="SERINE/THREONINE-PROTEIN KINASE SBK1"/>
    <property type="match status" value="1"/>
</dbReference>
<evidence type="ECO:0000313" key="3">
    <source>
        <dbReference type="EMBL" id="KAF2118031.1"/>
    </source>
</evidence>
<feature type="compositionally biased region" description="Polar residues" evidence="1">
    <location>
        <begin position="595"/>
        <end position="615"/>
    </location>
</feature>
<evidence type="ECO:0000259" key="2">
    <source>
        <dbReference type="PROSITE" id="PS50011"/>
    </source>
</evidence>
<reference evidence="3" key="1">
    <citation type="journal article" date="2020" name="Stud. Mycol.">
        <title>101 Dothideomycetes genomes: a test case for predicting lifestyles and emergence of pathogens.</title>
        <authorList>
            <person name="Haridas S."/>
            <person name="Albert R."/>
            <person name="Binder M."/>
            <person name="Bloem J."/>
            <person name="Labutti K."/>
            <person name="Salamov A."/>
            <person name="Andreopoulos B."/>
            <person name="Baker S."/>
            <person name="Barry K."/>
            <person name="Bills G."/>
            <person name="Bluhm B."/>
            <person name="Cannon C."/>
            <person name="Castanera R."/>
            <person name="Culley D."/>
            <person name="Daum C."/>
            <person name="Ezra D."/>
            <person name="Gonzalez J."/>
            <person name="Henrissat B."/>
            <person name="Kuo A."/>
            <person name="Liang C."/>
            <person name="Lipzen A."/>
            <person name="Lutzoni F."/>
            <person name="Magnuson J."/>
            <person name="Mondo S."/>
            <person name="Nolan M."/>
            <person name="Ohm R."/>
            <person name="Pangilinan J."/>
            <person name="Park H.-J."/>
            <person name="Ramirez L."/>
            <person name="Alfaro M."/>
            <person name="Sun H."/>
            <person name="Tritt A."/>
            <person name="Yoshinaga Y."/>
            <person name="Zwiers L.-H."/>
            <person name="Turgeon B."/>
            <person name="Goodwin S."/>
            <person name="Spatafora J."/>
            <person name="Crous P."/>
            <person name="Grigoriev I."/>
        </authorList>
    </citation>
    <scope>NUCLEOTIDE SEQUENCE</scope>
    <source>
        <strain evidence="3">CBS 627.86</strain>
    </source>
</reference>
<dbReference type="EMBL" id="ML977318">
    <property type="protein sequence ID" value="KAF2118031.1"/>
    <property type="molecule type" value="Genomic_DNA"/>
</dbReference>
<keyword evidence="4" id="KW-1185">Reference proteome</keyword>
<organism evidence="3 4">
    <name type="scientific">Lophiotrema nucula</name>
    <dbReference type="NCBI Taxonomy" id="690887"/>
    <lineage>
        <taxon>Eukaryota</taxon>
        <taxon>Fungi</taxon>
        <taxon>Dikarya</taxon>
        <taxon>Ascomycota</taxon>
        <taxon>Pezizomycotina</taxon>
        <taxon>Dothideomycetes</taxon>
        <taxon>Pleosporomycetidae</taxon>
        <taxon>Pleosporales</taxon>
        <taxon>Lophiotremataceae</taxon>
        <taxon>Lophiotrema</taxon>
    </lineage>
</organism>
<dbReference type="Pfam" id="PF00069">
    <property type="entry name" value="Pkinase"/>
    <property type="match status" value="1"/>
</dbReference>
<dbReference type="Proteomes" id="UP000799770">
    <property type="component" value="Unassembled WGS sequence"/>
</dbReference>
<accession>A0A6A5ZI58</accession>
<dbReference type="SUPFAM" id="SSF56112">
    <property type="entry name" value="Protein kinase-like (PK-like)"/>
    <property type="match status" value="1"/>
</dbReference>
<dbReference type="InterPro" id="IPR000719">
    <property type="entry name" value="Prot_kinase_dom"/>
</dbReference>
<feature type="compositionally biased region" description="Low complexity" evidence="1">
    <location>
        <begin position="616"/>
        <end position="627"/>
    </location>
</feature>
<dbReference type="SMART" id="SM00220">
    <property type="entry name" value="S_TKc"/>
    <property type="match status" value="1"/>
</dbReference>
<dbReference type="Gene3D" id="1.10.510.10">
    <property type="entry name" value="Transferase(Phosphotransferase) domain 1"/>
    <property type="match status" value="1"/>
</dbReference>
<feature type="region of interest" description="Disordered" evidence="1">
    <location>
        <begin position="553"/>
        <end position="635"/>
    </location>
</feature>
<dbReference type="AlphaFoldDB" id="A0A6A5ZI58"/>
<sequence>MAAPQSAPARLEDFKQRIAEYTVRPIHDGGRPYVRTTKLLEWMRLDSAAEDLLEAAYEATHSRSTPIVLPRILDEGSDRCLTTFAMLLELDLGYMIDKVRRKDIVDRVLPLPLRELQDRFVSLDTVNGSNIADRFHQLQWKYCPLNFYQDMDKEISDHVVVPICRKQVLGDGGQARVFQIAVQDEFIDSTLSLALREEGSRYEDAEFGLCFQIAMKTFEDSNMSFFEDEKAAFDMLRGNPGIVRCIGSYGQTEAGTPRKHILMEYAQYDLMSVFMYRLPPVIPPELRSFWGNLVEIVDALSHIHHLRTKFGDYHGWHNDVKPGNILAIDGHYKLSDPALAVFQKRQDSTVETVPMTVVRGHTRTYGAPEYDLASPGPEVRVTQSVDLWALGCVFSMAATWLVLGFQGVHQFGLVRQRAIESNARGQAGLLNRGAGDWFHNGTELLPEVKQWHQYLRYAARRTDVFTTRILDLVEHQLLVVEERRTSASSLYQALQKLLDDSPENRVPAELQSLMVTLSDIETEVPQSQLMLDSPQTTELFVKKLPEVQLSAPLQQQDAENQSSHSHQEEGAQANPVERSPRPQPIAPRNEHANKHSSISVQPDTNISAAGSSQTNPAPSQPSLQPQPFIGAYPPSRELRAGGYLGYLNHQNVVRQQPQRLDRVPEAEPLHLDFESKSRFKVWKERMRKDAVTAPASWR</sequence>
<evidence type="ECO:0000256" key="1">
    <source>
        <dbReference type="SAM" id="MobiDB-lite"/>
    </source>
</evidence>
<dbReference type="InterPro" id="IPR011009">
    <property type="entry name" value="Kinase-like_dom_sf"/>
</dbReference>
<keyword evidence="3" id="KW-0808">Transferase</keyword>
<dbReference type="GO" id="GO:0005524">
    <property type="term" value="F:ATP binding"/>
    <property type="evidence" value="ECO:0007669"/>
    <property type="project" value="InterPro"/>
</dbReference>